<keyword evidence="1" id="KW-0472">Membrane</keyword>
<dbReference type="Pfam" id="PF00990">
    <property type="entry name" value="GGDEF"/>
    <property type="match status" value="1"/>
</dbReference>
<feature type="transmembrane region" description="Helical" evidence="1">
    <location>
        <begin position="180"/>
        <end position="202"/>
    </location>
</feature>
<sequence>MDVIAAGFWGAFFGAAVLMFGASLYAFARSLRRVALMAALSSVVSALFVVAYLGWLPVGDADAQARLLAHVAMLSAVVLALMLLSMLGWLRRRELARPAVAALVATGVLVAVIGWFLEPVHALVLSSAVAFLVGATMLGIALRSALNGDSLGWAAVAGVWFMLLAVIGLTWIAVDRNVAWPVHAVSATAGVAYLAVMAAALWTRYSYLLELSEVMAHGPSYDPVTRMRSHSETSQMLGDIFVRRPGERQPIGIVVVSIANLYALENLHGRAAFNHALFLCASRLRRVVPAGVATGRLGDDGFLLVMHDVADPARLVQLARQLRERLSRPVILSTGRDPGELDTSRTEWRAEVGVGLLTVYPQVRPSQALAMVRAMSRTAWSYASRIAWFDDARGEIAELPIADAA</sequence>
<accession>A0A923S1D2</accession>
<protein>
    <submittedName>
        <fullName evidence="3">Diguanylate cyclase</fullName>
    </submittedName>
</protein>
<feature type="transmembrane region" description="Helical" evidence="1">
    <location>
        <begin position="99"/>
        <end position="117"/>
    </location>
</feature>
<organism evidence="3 4">
    <name type="scientific">Ramlibacter albus</name>
    <dbReference type="NCBI Taxonomy" id="2079448"/>
    <lineage>
        <taxon>Bacteria</taxon>
        <taxon>Pseudomonadati</taxon>
        <taxon>Pseudomonadota</taxon>
        <taxon>Betaproteobacteria</taxon>
        <taxon>Burkholderiales</taxon>
        <taxon>Comamonadaceae</taxon>
        <taxon>Ramlibacter</taxon>
    </lineage>
</organism>
<evidence type="ECO:0000256" key="1">
    <source>
        <dbReference type="SAM" id="Phobius"/>
    </source>
</evidence>
<dbReference type="SUPFAM" id="SSF55073">
    <property type="entry name" value="Nucleotide cyclase"/>
    <property type="match status" value="1"/>
</dbReference>
<proteinExistence type="predicted"/>
<evidence type="ECO:0000313" key="3">
    <source>
        <dbReference type="EMBL" id="MBC5764299.1"/>
    </source>
</evidence>
<dbReference type="EMBL" id="JACORU010000002">
    <property type="protein sequence ID" value="MBC5764299.1"/>
    <property type="molecule type" value="Genomic_DNA"/>
</dbReference>
<feature type="transmembrane region" description="Helical" evidence="1">
    <location>
        <begin position="34"/>
        <end position="55"/>
    </location>
</feature>
<feature type="transmembrane region" description="Helical" evidence="1">
    <location>
        <begin position="6"/>
        <end position="27"/>
    </location>
</feature>
<dbReference type="RefSeq" id="WP_187080777.1">
    <property type="nucleotide sequence ID" value="NZ_JACORU010000002.1"/>
</dbReference>
<name>A0A923S1D2_9BURK</name>
<keyword evidence="1" id="KW-1133">Transmembrane helix</keyword>
<dbReference type="PROSITE" id="PS50887">
    <property type="entry name" value="GGDEF"/>
    <property type="match status" value="1"/>
</dbReference>
<dbReference type="Gene3D" id="3.30.70.270">
    <property type="match status" value="1"/>
</dbReference>
<keyword evidence="1" id="KW-0812">Transmembrane</keyword>
<feature type="transmembrane region" description="Helical" evidence="1">
    <location>
        <begin position="154"/>
        <end position="174"/>
    </location>
</feature>
<gene>
    <name evidence="3" type="ORF">H8R02_07555</name>
</gene>
<dbReference type="AlphaFoldDB" id="A0A923S1D2"/>
<keyword evidence="4" id="KW-1185">Reference proteome</keyword>
<dbReference type="SMART" id="SM00267">
    <property type="entry name" value="GGDEF"/>
    <property type="match status" value="1"/>
</dbReference>
<feature type="domain" description="GGDEF" evidence="2">
    <location>
        <begin position="249"/>
        <end position="391"/>
    </location>
</feature>
<dbReference type="InterPro" id="IPR029787">
    <property type="entry name" value="Nucleotide_cyclase"/>
</dbReference>
<evidence type="ECO:0000259" key="2">
    <source>
        <dbReference type="PROSITE" id="PS50887"/>
    </source>
</evidence>
<evidence type="ECO:0000313" key="4">
    <source>
        <dbReference type="Proteomes" id="UP000596827"/>
    </source>
</evidence>
<feature type="transmembrane region" description="Helical" evidence="1">
    <location>
        <begin position="123"/>
        <end position="142"/>
    </location>
</feature>
<feature type="transmembrane region" description="Helical" evidence="1">
    <location>
        <begin position="67"/>
        <end position="87"/>
    </location>
</feature>
<dbReference type="InterPro" id="IPR043128">
    <property type="entry name" value="Rev_trsase/Diguanyl_cyclase"/>
</dbReference>
<dbReference type="Proteomes" id="UP000596827">
    <property type="component" value="Unassembled WGS sequence"/>
</dbReference>
<reference evidence="3" key="1">
    <citation type="submission" date="2020-08" db="EMBL/GenBank/DDBJ databases">
        <title>Ramlibacter sp. GTP1 16S ribosomal RNA gene genome sequencing and assembly.</title>
        <authorList>
            <person name="Kang M."/>
        </authorList>
    </citation>
    <scope>NUCLEOTIDE SEQUENCE</scope>
    <source>
        <strain evidence="3">GTP1</strain>
    </source>
</reference>
<comment type="caution">
    <text evidence="3">The sequence shown here is derived from an EMBL/GenBank/DDBJ whole genome shotgun (WGS) entry which is preliminary data.</text>
</comment>
<dbReference type="InterPro" id="IPR000160">
    <property type="entry name" value="GGDEF_dom"/>
</dbReference>